<dbReference type="EMBL" id="NDFP01000018">
    <property type="protein sequence ID" value="PAL20840.1"/>
    <property type="molecule type" value="Genomic_DNA"/>
</dbReference>
<dbReference type="Proteomes" id="UP000216033">
    <property type="component" value="Unassembled WGS sequence"/>
</dbReference>
<gene>
    <name evidence="1" type="ORF">B9K05_12550</name>
</gene>
<reference evidence="1 2" key="1">
    <citation type="submission" date="2017-04" db="EMBL/GenBank/DDBJ databases">
        <title>Kefir bacterial isolates.</title>
        <authorList>
            <person name="Kim Y."/>
            <person name="Blasche S."/>
            <person name="Patil K.R."/>
        </authorList>
    </citation>
    <scope>NUCLEOTIDE SEQUENCE [LARGE SCALE GENOMIC DNA]</scope>
    <source>
        <strain evidence="1 2">KR-2</strain>
    </source>
</reference>
<organism evidence="1 2">
    <name type="scientific">Acetobacter syzygii</name>
    <dbReference type="NCBI Taxonomy" id="146476"/>
    <lineage>
        <taxon>Bacteria</taxon>
        <taxon>Pseudomonadati</taxon>
        <taxon>Pseudomonadota</taxon>
        <taxon>Alphaproteobacteria</taxon>
        <taxon>Acetobacterales</taxon>
        <taxon>Acetobacteraceae</taxon>
        <taxon>Acetobacter</taxon>
    </lineage>
</organism>
<evidence type="ECO:0000313" key="1">
    <source>
        <dbReference type="EMBL" id="PAL20840.1"/>
    </source>
</evidence>
<comment type="caution">
    <text evidence="1">The sequence shown here is derived from an EMBL/GenBank/DDBJ whole genome shotgun (WGS) entry which is preliminary data.</text>
</comment>
<sequence length="157" mass="17295">MPYLFLALFLVLTAMADTNVLRSIRQQINPLSDEHYPCQIWLAYRTAVIRYVEKHPLVSGQIALSMIGMDDQAHFLSGAGNFVIRNAENVAVLTWMPMSDASITDTIRLSDNDHSIGTSLGNTWETPDFGDMGNLPVYVPSGDIVSEVLLTGTNLHG</sequence>
<accession>A0A270B7S4</accession>
<dbReference type="AlphaFoldDB" id="A0A270B7S4"/>
<evidence type="ECO:0000313" key="2">
    <source>
        <dbReference type="Proteomes" id="UP000216033"/>
    </source>
</evidence>
<name>A0A270B7S4_9PROT</name>
<protein>
    <submittedName>
        <fullName evidence="1">Uncharacterized protein</fullName>
    </submittedName>
</protein>
<keyword evidence="2" id="KW-1185">Reference proteome</keyword>
<proteinExistence type="predicted"/>